<evidence type="ECO:0000313" key="3">
    <source>
        <dbReference type="Proteomes" id="UP000316495"/>
    </source>
</evidence>
<name>A0A554LKD7_9BACT</name>
<feature type="region of interest" description="Disordered" evidence="1">
    <location>
        <begin position="1"/>
        <end position="21"/>
    </location>
</feature>
<feature type="region of interest" description="Disordered" evidence="1">
    <location>
        <begin position="37"/>
        <end position="68"/>
    </location>
</feature>
<protein>
    <submittedName>
        <fullName evidence="2">Uncharacterized protein</fullName>
    </submittedName>
</protein>
<comment type="caution">
    <text evidence="2">The sequence shown here is derived from an EMBL/GenBank/DDBJ whole genome shotgun (WGS) entry which is preliminary data.</text>
</comment>
<reference evidence="2 3" key="1">
    <citation type="submission" date="2017-07" db="EMBL/GenBank/DDBJ databases">
        <title>Mechanisms for carbon and nitrogen cycling indicate functional differentiation within the Candidate Phyla Radiation.</title>
        <authorList>
            <person name="Danczak R.E."/>
            <person name="Johnston M.D."/>
            <person name="Kenah C."/>
            <person name="Slattery M."/>
            <person name="Wrighton K.C."/>
            <person name="Wilkins M.J."/>
        </authorList>
    </citation>
    <scope>NUCLEOTIDE SEQUENCE [LARGE SCALE GENOMIC DNA]</scope>
    <source>
        <strain evidence="2">Athens1014_28</strain>
    </source>
</reference>
<gene>
    <name evidence="2" type="ORF">Athens101428_693</name>
</gene>
<proteinExistence type="predicted"/>
<organism evidence="2 3">
    <name type="scientific">Candidatus Berkelbacteria bacterium Athens1014_28</name>
    <dbReference type="NCBI Taxonomy" id="2017145"/>
    <lineage>
        <taxon>Bacteria</taxon>
        <taxon>Candidatus Berkelbacteria</taxon>
    </lineage>
</organism>
<evidence type="ECO:0000256" key="1">
    <source>
        <dbReference type="SAM" id="MobiDB-lite"/>
    </source>
</evidence>
<feature type="compositionally biased region" description="Basic and acidic residues" evidence="1">
    <location>
        <begin position="53"/>
        <end position="66"/>
    </location>
</feature>
<dbReference type="EMBL" id="VMGN01000047">
    <property type="protein sequence ID" value="TSC93321.1"/>
    <property type="molecule type" value="Genomic_DNA"/>
</dbReference>
<dbReference type="Proteomes" id="UP000316495">
    <property type="component" value="Unassembled WGS sequence"/>
</dbReference>
<feature type="compositionally biased region" description="Polar residues" evidence="1">
    <location>
        <begin position="1"/>
        <end position="12"/>
    </location>
</feature>
<feature type="region of interest" description="Disordered" evidence="1">
    <location>
        <begin position="132"/>
        <end position="154"/>
    </location>
</feature>
<sequence length="154" mass="16347">MMTQPTATSATPQEVVAQNDPELAGALQELVEALKTAEKDSGLPKDSLAGNESMDKILTEMKKRSPDSAGVALTALSTVNANITGIAPEALARIDSSMKNVMRITNREAAAVSRGLEERSLGELQTIKQTLADPNRLPADQMKRLADEGLSSTE</sequence>
<dbReference type="AlphaFoldDB" id="A0A554LKD7"/>
<accession>A0A554LKD7</accession>
<evidence type="ECO:0000313" key="2">
    <source>
        <dbReference type="EMBL" id="TSC93321.1"/>
    </source>
</evidence>